<dbReference type="CDD" id="cd08183">
    <property type="entry name" value="Fe-ADH-like"/>
    <property type="match status" value="1"/>
</dbReference>
<dbReference type="Pfam" id="PF25137">
    <property type="entry name" value="ADH_Fe_C"/>
    <property type="match status" value="1"/>
</dbReference>
<evidence type="ECO:0000256" key="1">
    <source>
        <dbReference type="ARBA" id="ARBA00007358"/>
    </source>
</evidence>
<evidence type="ECO:0000313" key="7">
    <source>
        <dbReference type="Proteomes" id="UP000614469"/>
    </source>
</evidence>
<dbReference type="PANTHER" id="PTHR11496">
    <property type="entry name" value="ALCOHOL DEHYDROGENASE"/>
    <property type="match status" value="1"/>
</dbReference>
<dbReference type="PANTHER" id="PTHR11496:SF102">
    <property type="entry name" value="ALCOHOL DEHYDROGENASE 4"/>
    <property type="match status" value="1"/>
</dbReference>
<feature type="domain" description="Fe-containing alcohol dehydrogenase-like C-terminal" evidence="5">
    <location>
        <begin position="189"/>
        <end position="383"/>
    </location>
</feature>
<name>A0A8J6NPC2_9CHLR</name>
<dbReference type="InterPro" id="IPR001670">
    <property type="entry name" value="ADH_Fe/GldA"/>
</dbReference>
<evidence type="ECO:0000259" key="4">
    <source>
        <dbReference type="Pfam" id="PF00465"/>
    </source>
</evidence>
<gene>
    <name evidence="6" type="ORF">H8E29_17075</name>
</gene>
<proteinExistence type="inferred from homology"/>
<evidence type="ECO:0000259" key="5">
    <source>
        <dbReference type="Pfam" id="PF25137"/>
    </source>
</evidence>
<comment type="similarity">
    <text evidence="1">Belongs to the iron-containing alcohol dehydrogenase family.</text>
</comment>
<dbReference type="Pfam" id="PF00465">
    <property type="entry name" value="Fe-ADH"/>
    <property type="match status" value="1"/>
</dbReference>
<dbReference type="SUPFAM" id="SSF56796">
    <property type="entry name" value="Dehydroquinate synthase-like"/>
    <property type="match status" value="1"/>
</dbReference>
<dbReference type="InterPro" id="IPR056798">
    <property type="entry name" value="ADH_Fe_C"/>
</dbReference>
<dbReference type="InterPro" id="IPR018211">
    <property type="entry name" value="ADH_Fe_CS"/>
</dbReference>
<feature type="domain" description="Alcohol dehydrogenase iron-type/glycerol dehydrogenase GldA" evidence="4">
    <location>
        <begin position="13"/>
        <end position="178"/>
    </location>
</feature>
<keyword evidence="3" id="KW-0520">NAD</keyword>
<keyword evidence="2" id="KW-0560">Oxidoreductase</keyword>
<dbReference type="GO" id="GO:0046872">
    <property type="term" value="F:metal ion binding"/>
    <property type="evidence" value="ECO:0007669"/>
    <property type="project" value="InterPro"/>
</dbReference>
<dbReference type="EMBL" id="JACNJN010000215">
    <property type="protein sequence ID" value="MBC8336970.1"/>
    <property type="molecule type" value="Genomic_DNA"/>
</dbReference>
<evidence type="ECO:0000313" key="6">
    <source>
        <dbReference type="EMBL" id="MBC8336970.1"/>
    </source>
</evidence>
<dbReference type="Gene3D" id="3.40.50.1970">
    <property type="match status" value="1"/>
</dbReference>
<evidence type="ECO:0000256" key="2">
    <source>
        <dbReference type="ARBA" id="ARBA00023002"/>
    </source>
</evidence>
<reference evidence="6 7" key="1">
    <citation type="submission" date="2020-08" db="EMBL/GenBank/DDBJ databases">
        <title>Bridging the membrane lipid divide: bacteria of the FCB group superphylum have the potential to synthesize archaeal ether lipids.</title>
        <authorList>
            <person name="Villanueva L."/>
            <person name="Von Meijenfeldt F.A.B."/>
            <person name="Westbye A.B."/>
            <person name="Yadav S."/>
            <person name="Hopmans E.C."/>
            <person name="Dutilh B.E."/>
            <person name="Sinninghe Damste J.S."/>
        </authorList>
    </citation>
    <scope>NUCLEOTIDE SEQUENCE [LARGE SCALE GENOMIC DNA]</scope>
    <source>
        <strain evidence="6">NIOZ-UU36</strain>
    </source>
</reference>
<dbReference type="AlphaFoldDB" id="A0A8J6NPC2"/>
<dbReference type="PROSITE" id="PS00913">
    <property type="entry name" value="ADH_IRON_1"/>
    <property type="match status" value="1"/>
</dbReference>
<protein>
    <submittedName>
        <fullName evidence="6">Iron-containing alcohol dehydrogenase</fullName>
    </submittedName>
</protein>
<organism evidence="6 7">
    <name type="scientific">Candidatus Desulfolinea nitratireducens</name>
    <dbReference type="NCBI Taxonomy" id="2841698"/>
    <lineage>
        <taxon>Bacteria</taxon>
        <taxon>Bacillati</taxon>
        <taxon>Chloroflexota</taxon>
        <taxon>Anaerolineae</taxon>
        <taxon>Anaerolineales</taxon>
        <taxon>Anaerolineales incertae sedis</taxon>
        <taxon>Candidatus Desulfolinea</taxon>
    </lineage>
</organism>
<dbReference type="GO" id="GO:0004022">
    <property type="term" value="F:alcohol dehydrogenase (NAD+) activity"/>
    <property type="evidence" value="ECO:0007669"/>
    <property type="project" value="UniProtKB-ARBA"/>
</dbReference>
<accession>A0A8J6NPC2</accession>
<dbReference type="Gene3D" id="1.20.1090.10">
    <property type="entry name" value="Dehydroquinate synthase-like - alpha domain"/>
    <property type="match status" value="1"/>
</dbReference>
<comment type="caution">
    <text evidence="6">The sequence shown here is derived from an EMBL/GenBank/DDBJ whole genome shotgun (WGS) entry which is preliminary data.</text>
</comment>
<dbReference type="FunFam" id="3.40.50.1970:FF:000003">
    <property type="entry name" value="Alcohol dehydrogenase, iron-containing"/>
    <property type="match status" value="1"/>
</dbReference>
<evidence type="ECO:0000256" key="3">
    <source>
        <dbReference type="ARBA" id="ARBA00023027"/>
    </source>
</evidence>
<dbReference type="Proteomes" id="UP000614469">
    <property type="component" value="Unassembled WGS sequence"/>
</dbReference>
<dbReference type="InterPro" id="IPR039697">
    <property type="entry name" value="Alcohol_dehydrogenase_Fe"/>
</dbReference>
<sequence length="388" mass="41792">MNNILFEFSSVEKIIFGTNQSQRLGKIVRDFGESALLITGKMPDRHQLLLDDLQKNSIKFTTFPIDNEPTIDMVMEGTKFARQYNPQVMIALGGGSVLDAGKAIAGMMTNPGDPLDYLEVIGKGKAIQNQATPLIAIPTTSGTGAEVTRNAVLLSPEHKTKVSLRSALLLPTIALLDPSLTISMPPAVTASSGLDALTQLIEAFTCNTPNAMIDALCLEGILLAARSLPIAFSDGSNQQAREEMALASMYSGLALANSRLGAVHGIAGPFGGIFHAPHGAVCARLLPVVTKTNVQQLRENDTDHTTLKKYKQVAQLLTGNEQATIEEGISWLEEIVKDFDIPTLKHYGLTPDKYDELIEKALKSSSMKGNPVSLFPQVLEDILDIAIQ</sequence>